<protein>
    <submittedName>
        <fullName evidence="2">RNA recognition motif-containing protein</fullName>
    </submittedName>
</protein>
<dbReference type="OrthoDB" id="346839at2759"/>
<feature type="compositionally biased region" description="Pro residues" evidence="1">
    <location>
        <begin position="242"/>
        <end position="262"/>
    </location>
</feature>
<feature type="compositionally biased region" description="Basic and acidic residues" evidence="1">
    <location>
        <begin position="169"/>
        <end position="191"/>
    </location>
</feature>
<feature type="compositionally biased region" description="Pro residues" evidence="1">
    <location>
        <begin position="388"/>
        <end position="400"/>
    </location>
</feature>
<feature type="compositionally biased region" description="Low complexity" evidence="1">
    <location>
        <begin position="867"/>
        <end position="878"/>
    </location>
</feature>
<gene>
    <name evidence="2" type="ORF">BESB_053870</name>
</gene>
<feature type="compositionally biased region" description="Gly residues" evidence="1">
    <location>
        <begin position="684"/>
        <end position="696"/>
    </location>
</feature>
<reference evidence="2 3" key="1">
    <citation type="submission" date="2017-09" db="EMBL/GenBank/DDBJ databases">
        <title>Genome sequencing of Besnoitia besnoiti strain Bb-Ger1.</title>
        <authorList>
            <person name="Schares G."/>
            <person name="Venepally P."/>
            <person name="Lorenzi H.A."/>
        </authorList>
    </citation>
    <scope>NUCLEOTIDE SEQUENCE [LARGE SCALE GENOMIC DNA]</scope>
    <source>
        <strain evidence="2 3">Bb-Ger1</strain>
    </source>
</reference>
<dbReference type="GeneID" id="40310316"/>
<feature type="region of interest" description="Disordered" evidence="1">
    <location>
        <begin position="498"/>
        <end position="535"/>
    </location>
</feature>
<feature type="compositionally biased region" description="Pro residues" evidence="1">
    <location>
        <begin position="272"/>
        <end position="287"/>
    </location>
</feature>
<keyword evidence="3" id="KW-1185">Reference proteome</keyword>
<feature type="compositionally biased region" description="Low complexity" evidence="1">
    <location>
        <begin position="655"/>
        <end position="665"/>
    </location>
</feature>
<feature type="compositionally biased region" description="Acidic residues" evidence="1">
    <location>
        <begin position="112"/>
        <end position="145"/>
    </location>
</feature>
<feature type="compositionally biased region" description="Basic residues" evidence="1">
    <location>
        <begin position="211"/>
        <end position="223"/>
    </location>
</feature>
<sequence>MTHDSDVSSADGQHGMVPPEVGDEQGGEDEGFSQFGDARDNSDAHSAAEAELKTDDDAVAYDEEELSSGLPVAEERDDADRGVFAAEDEGCQEEEGPDYAGDAASAHWGASDELDVTGELDADAETAQEFADADEPGVGEAEEDAEAQHEMAASGEDEHEEGSGAEGMEADKHAEDPANDPHEDSGEPRETEEGEGDKEDSREGADEAGGKRKKRKKSCKKKFPFPPGSAPSGVPSRGPVVIKPPPPPPASNSKAPAPPPLPVVIHPKRPQRPPPPPSPVSRNPLPPAGLQILSAPSCRPSPAAPRPPPGRPAAPFFGRPAGAPVHASTPAACAAPHFPGTRGSPAPPPHHSPQHQPPPPPPASASSPAALGAAASPSRSRDTNGSMPEPPPFPRGPPRPSVGVPLGGDTRSGGAGPVIIRSLGAQGAGPARPGGAPPPPPSGAADVSGHSSLPTIISPPPGSLAPGQQRRVPGRGGGPIVLNPPVATAHEGGVSCLAPGVVEPQAGGGGRSPEAAGQPPHNFQGGGVSRDNRLAPGFYRTENEELMGVGSKGPGAAGAGQPFPGRFGDIRLAGLCAGQQGGAAAPAAPPARVEGGMPGPRDFGGPPGKGQQGREEGRMGADPPSAYGYGRSRPEEHDQAHAGPRPGRRPVILSAGAGARAGAAAPFARDSPQVTSVERAPGYPRGGGHGHPGDGVGAGFHEAPQGAYGFGTARQKREREFSSPGAARFDQGVGGARGTPEGAGVDAGFASSARSMPGHPRTSPAGGIQGGDGMYGPASRGMVAGSRGDVQLPITGDIRDVRWRPGGSPPVPGPPAQSGAVAPQAGPHGGGPAFSGDPGSRGRTSGGRGGGAAWRGGAAPGGGASDGGRPQPGFRQGPTLEDRGGPYGGREGNSDAAGSWGNARGEPAGGGGFWNRSQHPGSCGPQGPGGSAVGGPVDGAGWRGEAAGGRGGDPSGYPRASDGMPHSRGLTGQPSVGGSGNASWPQGSREASAQAHHTRGGGAPHGQRHLQLCGPQAGPGGSPGDRGPAGPPSSLRDAGEGGRGPPPHAPAFSAPHGNPTSSSFWPHQQQQGRSAQGEEETQFRPGGRSVGGGPQGRGQAQGGWARGRENGEYSSSSWESWQAWQTVQGGSSDAPEADQAWYESAEIPSGMPQKGSGAHQARGRQIEGEQGYPPHSRQQREGDRGQRGWHPSGAAGYSVTGCYEGGQRPSPAQSAHVGARDSAWAQGGSGGYFEAREPAGRGGERGDSDYGVRAGAPSRGGPHQGKETGGDYGRQGDRGTGPGNGGAGDPTATATLRANATGAPGRDEKGFTVIVTNVPVNLSAADLHQAFSAVGPLVRTDIMLSSSIRRRVECGGDAHVSSRTRDMAPVQLKEAEAQSSDEMCERLTQTGLV</sequence>
<feature type="compositionally biased region" description="Low complexity" evidence="1">
    <location>
        <begin position="424"/>
        <end position="434"/>
    </location>
</feature>
<proteinExistence type="predicted"/>
<accession>A0A2A9MIE7</accession>
<dbReference type="VEuPathDB" id="ToxoDB:BESB_053870"/>
<feature type="compositionally biased region" description="Pro residues" evidence="1">
    <location>
        <begin position="302"/>
        <end position="312"/>
    </location>
</feature>
<dbReference type="InterPro" id="IPR035979">
    <property type="entry name" value="RBD_domain_sf"/>
</dbReference>
<feature type="compositionally biased region" description="Basic and acidic residues" evidence="1">
    <location>
        <begin position="37"/>
        <end position="56"/>
    </location>
</feature>
<feature type="compositionally biased region" description="Basic and acidic residues" evidence="1">
    <location>
        <begin position="1264"/>
        <end position="1277"/>
    </location>
</feature>
<dbReference type="SUPFAM" id="SSF54928">
    <property type="entry name" value="RNA-binding domain, RBD"/>
    <property type="match status" value="1"/>
</dbReference>
<feature type="compositionally biased region" description="Gly residues" evidence="1">
    <location>
        <begin position="1278"/>
        <end position="1288"/>
    </location>
</feature>
<feature type="compositionally biased region" description="Acidic residues" evidence="1">
    <location>
        <begin position="86"/>
        <end position="97"/>
    </location>
</feature>
<feature type="region of interest" description="Disordered" evidence="1">
    <location>
        <begin position="723"/>
        <end position="1119"/>
    </location>
</feature>
<feature type="region of interest" description="Disordered" evidence="1">
    <location>
        <begin position="1"/>
        <end position="486"/>
    </location>
</feature>
<feature type="compositionally biased region" description="Gly residues" evidence="1">
    <location>
        <begin position="844"/>
        <end position="866"/>
    </location>
</feature>
<feature type="compositionally biased region" description="Basic and acidic residues" evidence="1">
    <location>
        <begin position="1234"/>
        <end position="1250"/>
    </location>
</feature>
<dbReference type="Proteomes" id="UP000224006">
    <property type="component" value="Chromosome IV"/>
</dbReference>
<feature type="compositionally biased region" description="Low complexity" evidence="1">
    <location>
        <begin position="313"/>
        <end position="324"/>
    </location>
</feature>
<dbReference type="EMBL" id="NWUJ01000004">
    <property type="protein sequence ID" value="PFH35736.1"/>
    <property type="molecule type" value="Genomic_DNA"/>
</dbReference>
<dbReference type="KEGG" id="bbes:BESB_053870"/>
<organism evidence="2 3">
    <name type="scientific">Besnoitia besnoiti</name>
    <name type="common">Apicomplexan protozoan</name>
    <dbReference type="NCBI Taxonomy" id="94643"/>
    <lineage>
        <taxon>Eukaryota</taxon>
        <taxon>Sar</taxon>
        <taxon>Alveolata</taxon>
        <taxon>Apicomplexa</taxon>
        <taxon>Conoidasida</taxon>
        <taxon>Coccidia</taxon>
        <taxon>Eucoccidiorida</taxon>
        <taxon>Eimeriorina</taxon>
        <taxon>Sarcocystidae</taxon>
        <taxon>Besnoitia</taxon>
    </lineage>
</organism>
<dbReference type="STRING" id="94643.A0A2A9MIE7"/>
<feature type="compositionally biased region" description="Basic and acidic residues" evidence="1">
    <location>
        <begin position="199"/>
        <end position="210"/>
    </location>
</feature>
<feature type="compositionally biased region" description="Gly residues" evidence="1">
    <location>
        <begin position="1088"/>
        <end position="1105"/>
    </location>
</feature>
<feature type="compositionally biased region" description="Polar residues" evidence="1">
    <location>
        <begin position="1058"/>
        <end position="1074"/>
    </location>
</feature>
<evidence type="ECO:0000313" key="2">
    <source>
        <dbReference type="EMBL" id="PFH35736.1"/>
    </source>
</evidence>
<feature type="compositionally biased region" description="Low complexity" evidence="1">
    <location>
        <begin position="364"/>
        <end position="378"/>
    </location>
</feature>
<feature type="compositionally biased region" description="Acidic residues" evidence="1">
    <location>
        <begin position="57"/>
        <end position="66"/>
    </location>
</feature>
<feature type="compositionally biased region" description="Low complexity" evidence="1">
    <location>
        <begin position="816"/>
        <end position="826"/>
    </location>
</feature>
<dbReference type="GO" id="GO:0003676">
    <property type="term" value="F:nucleic acid binding"/>
    <property type="evidence" value="ECO:0007669"/>
    <property type="project" value="InterPro"/>
</dbReference>
<feature type="compositionally biased region" description="Polar residues" evidence="1">
    <location>
        <begin position="981"/>
        <end position="991"/>
    </location>
</feature>
<evidence type="ECO:0000256" key="1">
    <source>
        <dbReference type="SAM" id="MobiDB-lite"/>
    </source>
</evidence>
<feature type="compositionally biased region" description="Acidic residues" evidence="1">
    <location>
        <begin position="21"/>
        <end position="31"/>
    </location>
</feature>
<feature type="region of interest" description="Disordered" evidence="1">
    <location>
        <begin position="1147"/>
        <end position="1293"/>
    </location>
</feature>
<feature type="compositionally biased region" description="Gly residues" evidence="1">
    <location>
        <begin position="924"/>
        <end position="954"/>
    </location>
</feature>
<name>A0A2A9MIE7_BESBE</name>
<comment type="caution">
    <text evidence="2">The sequence shown here is derived from an EMBL/GenBank/DDBJ whole genome shotgun (WGS) entry which is preliminary data.</text>
</comment>
<dbReference type="RefSeq" id="XP_029219745.1">
    <property type="nucleotide sequence ID" value="XM_029363822.1"/>
</dbReference>
<evidence type="ECO:0000313" key="3">
    <source>
        <dbReference type="Proteomes" id="UP000224006"/>
    </source>
</evidence>
<feature type="compositionally biased region" description="Pro residues" evidence="1">
    <location>
        <begin position="345"/>
        <end position="363"/>
    </location>
</feature>
<feature type="region of interest" description="Disordered" evidence="1">
    <location>
        <begin position="579"/>
        <end position="696"/>
    </location>
</feature>